<keyword evidence="7" id="KW-1185">Reference proteome</keyword>
<name>A0ABV6SEL2_9SPHN</name>
<dbReference type="PROSITE" id="PS50931">
    <property type="entry name" value="HTH_LYSR"/>
    <property type="match status" value="1"/>
</dbReference>
<organism evidence="6 7">
    <name type="scientific">Novosphingobium clariflavum</name>
    <dbReference type="NCBI Taxonomy" id="2029884"/>
    <lineage>
        <taxon>Bacteria</taxon>
        <taxon>Pseudomonadati</taxon>
        <taxon>Pseudomonadota</taxon>
        <taxon>Alphaproteobacteria</taxon>
        <taxon>Sphingomonadales</taxon>
        <taxon>Sphingomonadaceae</taxon>
        <taxon>Novosphingobium</taxon>
    </lineage>
</organism>
<evidence type="ECO:0000313" key="7">
    <source>
        <dbReference type="Proteomes" id="UP001589858"/>
    </source>
</evidence>
<dbReference type="Pfam" id="PF00126">
    <property type="entry name" value="HTH_1"/>
    <property type="match status" value="1"/>
</dbReference>
<keyword evidence="2" id="KW-0805">Transcription regulation</keyword>
<dbReference type="Gene3D" id="1.10.10.10">
    <property type="entry name" value="Winged helix-like DNA-binding domain superfamily/Winged helix DNA-binding domain"/>
    <property type="match status" value="1"/>
</dbReference>
<dbReference type="PANTHER" id="PTHR30537:SF10">
    <property type="entry name" value="TRANSCRIPTIONAL REGULATOR-RELATED"/>
    <property type="match status" value="1"/>
</dbReference>
<evidence type="ECO:0000313" key="6">
    <source>
        <dbReference type="EMBL" id="MFC0687406.1"/>
    </source>
</evidence>
<proteinExistence type="inferred from homology"/>
<dbReference type="Gene3D" id="3.40.190.290">
    <property type="match status" value="1"/>
</dbReference>
<evidence type="ECO:0000256" key="1">
    <source>
        <dbReference type="ARBA" id="ARBA00009437"/>
    </source>
</evidence>
<evidence type="ECO:0000256" key="4">
    <source>
        <dbReference type="ARBA" id="ARBA00023163"/>
    </source>
</evidence>
<sequence length="298" mass="32810">MGKMMLGQWDGIEEFVMIARHGSFTLAAEAYGASVTHMSRALARLETRLQAQLMLRTTRTLRLTETGQIFLETCRRLIEERDEAIAAITSQGEPRGHLRVTCSYALGEKFVAPLVRELSQAYPAISVTLDLDNALVDLIAEGYDLAIRTGHLEDSRLVASRIASRALVTLGSRGYLHDRGRPATIADLKHHDCLVGSASQWHFRDGQTFRPQGRWRCNSGAALVEAALADMGLCQVPAFYLGDHVAAGRLEPVLTDLAPEEEPIWAVYPQRRHLSPKVGALVAHLRARLPARLAQASA</sequence>
<protein>
    <submittedName>
        <fullName evidence="6">LysR substrate-binding domain-containing protein</fullName>
    </submittedName>
</protein>
<dbReference type="Proteomes" id="UP001589858">
    <property type="component" value="Unassembled WGS sequence"/>
</dbReference>
<comment type="caution">
    <text evidence="6">The sequence shown here is derived from an EMBL/GenBank/DDBJ whole genome shotgun (WGS) entry which is preliminary data.</text>
</comment>
<reference evidence="6 7" key="1">
    <citation type="submission" date="2024-09" db="EMBL/GenBank/DDBJ databases">
        <authorList>
            <person name="Sun Q."/>
            <person name="Mori K."/>
        </authorList>
    </citation>
    <scope>NUCLEOTIDE SEQUENCE [LARGE SCALE GENOMIC DNA]</scope>
    <source>
        <strain evidence="6 7">CICC 11035S</strain>
    </source>
</reference>
<dbReference type="Pfam" id="PF03466">
    <property type="entry name" value="LysR_substrate"/>
    <property type="match status" value="1"/>
</dbReference>
<dbReference type="InterPro" id="IPR005119">
    <property type="entry name" value="LysR_subst-bd"/>
</dbReference>
<feature type="domain" description="HTH lysR-type" evidence="5">
    <location>
        <begin position="15"/>
        <end position="64"/>
    </location>
</feature>
<dbReference type="InterPro" id="IPR058163">
    <property type="entry name" value="LysR-type_TF_proteobact-type"/>
</dbReference>
<keyword evidence="3" id="KW-0238">DNA-binding</keyword>
<accession>A0ABV6SEL2</accession>
<dbReference type="InterPro" id="IPR036390">
    <property type="entry name" value="WH_DNA-bd_sf"/>
</dbReference>
<dbReference type="SUPFAM" id="SSF46785">
    <property type="entry name" value="Winged helix' DNA-binding domain"/>
    <property type="match status" value="1"/>
</dbReference>
<comment type="similarity">
    <text evidence="1">Belongs to the LysR transcriptional regulatory family.</text>
</comment>
<dbReference type="SUPFAM" id="SSF53850">
    <property type="entry name" value="Periplasmic binding protein-like II"/>
    <property type="match status" value="1"/>
</dbReference>
<dbReference type="EMBL" id="JBHLTM010000085">
    <property type="protein sequence ID" value="MFC0687406.1"/>
    <property type="molecule type" value="Genomic_DNA"/>
</dbReference>
<gene>
    <name evidence="6" type="ORF">ACFFF8_22715</name>
</gene>
<dbReference type="PANTHER" id="PTHR30537">
    <property type="entry name" value="HTH-TYPE TRANSCRIPTIONAL REGULATOR"/>
    <property type="match status" value="1"/>
</dbReference>
<keyword evidence="4" id="KW-0804">Transcription</keyword>
<dbReference type="InterPro" id="IPR000847">
    <property type="entry name" value="LysR_HTH_N"/>
</dbReference>
<dbReference type="InterPro" id="IPR036388">
    <property type="entry name" value="WH-like_DNA-bd_sf"/>
</dbReference>
<dbReference type="RefSeq" id="WP_323748309.1">
    <property type="nucleotide sequence ID" value="NZ_JAPCWC010000005.1"/>
</dbReference>
<evidence type="ECO:0000259" key="5">
    <source>
        <dbReference type="PROSITE" id="PS50931"/>
    </source>
</evidence>
<evidence type="ECO:0000256" key="3">
    <source>
        <dbReference type="ARBA" id="ARBA00023125"/>
    </source>
</evidence>
<evidence type="ECO:0000256" key="2">
    <source>
        <dbReference type="ARBA" id="ARBA00023015"/>
    </source>
</evidence>